<name>A0A543AX43_9ACTN</name>
<keyword evidence="1" id="KW-1133">Transmembrane helix</keyword>
<accession>A0A543AX43</accession>
<protein>
    <recommendedName>
        <fullName evidence="4">DUF4878 domain-containing protein</fullName>
    </recommendedName>
</protein>
<keyword evidence="1" id="KW-0472">Membrane</keyword>
<evidence type="ECO:0000313" key="3">
    <source>
        <dbReference type="Proteomes" id="UP000317043"/>
    </source>
</evidence>
<sequence length="386" mass="42590">MKRVPPPPVRKPGGTSALDDVRGLLPDYVDPLPRNRADIWYFVTRRRFVATLIVALLAVWLLWPTPVTAEEPTDSEVRVSEFFAALQRRDVDTAMSMTSGVPAGADAGFLTPSAMSDDWRVKTVRDEYRFGDEPVEVDVSVTLVGADGYDYPMWLLLTRDSVDDPWILEDPFTLVSFPMIALAYVEANGVRLPEPTQDPSDYEPPQFAMFPGSYRFYSDVDSLIEVGSEPTMLAGGVHTVAVPDLRMVDESAAQRAVNAYVDECAALPALQVGGCPFGTDRVPDPEDDERLFDDASKVEWEVVEYPIVTVAGNNLNLTDRQRGAIRLTVTGVDPGTEAAVLDCQILTDRLSVRVLPDGRLQVYPEGYAGALLDVDETLIERRTCDV</sequence>
<reference evidence="2 3" key="1">
    <citation type="submission" date="2019-06" db="EMBL/GenBank/DDBJ databases">
        <title>Sequencing the genomes of 1000 actinobacteria strains.</title>
        <authorList>
            <person name="Klenk H.-P."/>
        </authorList>
    </citation>
    <scope>NUCLEOTIDE SEQUENCE [LARGE SCALE GENOMIC DNA]</scope>
    <source>
        <strain evidence="2 3">DSM 45928</strain>
    </source>
</reference>
<comment type="caution">
    <text evidence="2">The sequence shown here is derived from an EMBL/GenBank/DDBJ whole genome shotgun (WGS) entry which is preliminary data.</text>
</comment>
<gene>
    <name evidence="2" type="ORF">FB566_2698</name>
</gene>
<proteinExistence type="predicted"/>
<feature type="transmembrane region" description="Helical" evidence="1">
    <location>
        <begin position="46"/>
        <end position="63"/>
    </location>
</feature>
<keyword evidence="3" id="KW-1185">Reference proteome</keyword>
<evidence type="ECO:0000313" key="2">
    <source>
        <dbReference type="EMBL" id="TQL77148.1"/>
    </source>
</evidence>
<keyword evidence="1" id="KW-0812">Transmembrane</keyword>
<evidence type="ECO:0008006" key="4">
    <source>
        <dbReference type="Google" id="ProtNLM"/>
    </source>
</evidence>
<dbReference type="Proteomes" id="UP000317043">
    <property type="component" value="Unassembled WGS sequence"/>
</dbReference>
<dbReference type="AlphaFoldDB" id="A0A543AX43"/>
<evidence type="ECO:0000256" key="1">
    <source>
        <dbReference type="SAM" id="Phobius"/>
    </source>
</evidence>
<organism evidence="2 3">
    <name type="scientific">Stackebrandtia endophytica</name>
    <dbReference type="NCBI Taxonomy" id="1496996"/>
    <lineage>
        <taxon>Bacteria</taxon>
        <taxon>Bacillati</taxon>
        <taxon>Actinomycetota</taxon>
        <taxon>Actinomycetes</taxon>
        <taxon>Glycomycetales</taxon>
        <taxon>Glycomycetaceae</taxon>
        <taxon>Stackebrandtia</taxon>
    </lineage>
</organism>
<dbReference type="InParanoid" id="A0A543AX43"/>
<dbReference type="EMBL" id="VFOW01000001">
    <property type="protein sequence ID" value="TQL77148.1"/>
    <property type="molecule type" value="Genomic_DNA"/>
</dbReference>